<comment type="caution">
    <text evidence="2">The sequence shown here is derived from an EMBL/GenBank/DDBJ whole genome shotgun (WGS) entry which is preliminary data.</text>
</comment>
<reference evidence="2 3" key="1">
    <citation type="journal article" date="2021" name="bioRxiv">
        <title>Chromosome-scale and haplotype-resolved genome assembly of a tetraploid potato cultivar.</title>
        <authorList>
            <person name="Sun H."/>
            <person name="Jiao W.-B."/>
            <person name="Krause K."/>
            <person name="Campoy J.A."/>
            <person name="Goel M."/>
            <person name="Folz-Donahue K."/>
            <person name="Kukat C."/>
            <person name="Huettel B."/>
            <person name="Schneeberger K."/>
        </authorList>
    </citation>
    <scope>NUCLEOTIDE SEQUENCE [LARGE SCALE GENOMIC DNA]</scope>
    <source>
        <strain evidence="2">SolTubOtavaFocal</strain>
        <tissue evidence="2">Leaves</tissue>
    </source>
</reference>
<dbReference type="EMBL" id="JAIVGD010000015">
    <property type="protein sequence ID" value="KAH0757807.1"/>
    <property type="molecule type" value="Genomic_DNA"/>
</dbReference>
<gene>
    <name evidence="2" type="ORF">KY290_021300</name>
</gene>
<evidence type="ECO:0000256" key="1">
    <source>
        <dbReference type="SAM" id="MobiDB-lite"/>
    </source>
</evidence>
<dbReference type="Proteomes" id="UP000826656">
    <property type="component" value="Unassembled WGS sequence"/>
</dbReference>
<accession>A0ABQ7V369</accession>
<feature type="compositionally biased region" description="Polar residues" evidence="1">
    <location>
        <begin position="104"/>
        <end position="133"/>
    </location>
</feature>
<dbReference type="PANTHER" id="PTHR33411">
    <property type="entry name" value="OS08G0392500 PROTEIN"/>
    <property type="match status" value="1"/>
</dbReference>
<feature type="region of interest" description="Disordered" evidence="1">
    <location>
        <begin position="104"/>
        <end position="138"/>
    </location>
</feature>
<sequence>MTRGRGIKRSWGCCGGITIKGGGGSKLPPDTSQKGVSESSIPTSQQVGLNQCIVSSHESISQQIVHTSQEANAPQITTPGNVGGQQEAPASLDVGQETPFSQNVGAQQETPTQDVSPEQTLASLNSSNPQGRQDTLGGIKSVRVNGDTFCPHEAVRDVVLAFKRNFSGPWHCWSNVPEHVRAKWFNDFEVSIPEQESGNLT</sequence>
<feature type="compositionally biased region" description="Polar residues" evidence="1">
    <location>
        <begin position="30"/>
        <end position="48"/>
    </location>
</feature>
<evidence type="ECO:0000313" key="3">
    <source>
        <dbReference type="Proteomes" id="UP000826656"/>
    </source>
</evidence>
<name>A0ABQ7V369_SOLTU</name>
<proteinExistence type="predicted"/>
<evidence type="ECO:0008006" key="4">
    <source>
        <dbReference type="Google" id="ProtNLM"/>
    </source>
</evidence>
<evidence type="ECO:0000313" key="2">
    <source>
        <dbReference type="EMBL" id="KAH0757807.1"/>
    </source>
</evidence>
<protein>
    <recommendedName>
        <fullName evidence="4">Integrase core domain containing protein</fullName>
    </recommendedName>
</protein>
<keyword evidence="3" id="KW-1185">Reference proteome</keyword>
<organism evidence="2 3">
    <name type="scientific">Solanum tuberosum</name>
    <name type="common">Potato</name>
    <dbReference type="NCBI Taxonomy" id="4113"/>
    <lineage>
        <taxon>Eukaryota</taxon>
        <taxon>Viridiplantae</taxon>
        <taxon>Streptophyta</taxon>
        <taxon>Embryophyta</taxon>
        <taxon>Tracheophyta</taxon>
        <taxon>Spermatophyta</taxon>
        <taxon>Magnoliopsida</taxon>
        <taxon>eudicotyledons</taxon>
        <taxon>Gunneridae</taxon>
        <taxon>Pentapetalae</taxon>
        <taxon>asterids</taxon>
        <taxon>lamiids</taxon>
        <taxon>Solanales</taxon>
        <taxon>Solanaceae</taxon>
        <taxon>Solanoideae</taxon>
        <taxon>Solaneae</taxon>
        <taxon>Solanum</taxon>
    </lineage>
</organism>
<feature type="region of interest" description="Disordered" evidence="1">
    <location>
        <begin position="18"/>
        <end position="48"/>
    </location>
</feature>
<dbReference type="PANTHER" id="PTHR33411:SF31">
    <property type="entry name" value="TRANSPOSASE EN_SPM"/>
    <property type="match status" value="1"/>
</dbReference>